<organism evidence="1 2">
    <name type="scientific">Lentinula aciculospora</name>
    <dbReference type="NCBI Taxonomy" id="153920"/>
    <lineage>
        <taxon>Eukaryota</taxon>
        <taxon>Fungi</taxon>
        <taxon>Dikarya</taxon>
        <taxon>Basidiomycota</taxon>
        <taxon>Agaricomycotina</taxon>
        <taxon>Agaricomycetes</taxon>
        <taxon>Agaricomycetidae</taxon>
        <taxon>Agaricales</taxon>
        <taxon>Marasmiineae</taxon>
        <taxon>Omphalotaceae</taxon>
        <taxon>Lentinula</taxon>
    </lineage>
</organism>
<evidence type="ECO:0000313" key="1">
    <source>
        <dbReference type="EMBL" id="KAJ4480823.1"/>
    </source>
</evidence>
<reference evidence="1" key="1">
    <citation type="submission" date="2022-08" db="EMBL/GenBank/DDBJ databases">
        <title>A Global Phylogenomic Analysis of the Shiitake Genus Lentinula.</title>
        <authorList>
            <consortium name="DOE Joint Genome Institute"/>
            <person name="Sierra-Patev S."/>
            <person name="Min B."/>
            <person name="Naranjo-Ortiz M."/>
            <person name="Looney B."/>
            <person name="Konkel Z."/>
            <person name="Slot J.C."/>
            <person name="Sakamoto Y."/>
            <person name="Steenwyk J.L."/>
            <person name="Rokas A."/>
            <person name="Carro J."/>
            <person name="Camarero S."/>
            <person name="Ferreira P."/>
            <person name="Molpeceres G."/>
            <person name="Ruiz-Duenas F.J."/>
            <person name="Serrano A."/>
            <person name="Henrissat B."/>
            <person name="Drula E."/>
            <person name="Hughes K.W."/>
            <person name="Mata J.L."/>
            <person name="Ishikawa N.K."/>
            <person name="Vargas-Isla R."/>
            <person name="Ushijima S."/>
            <person name="Smith C.A."/>
            <person name="Ahrendt S."/>
            <person name="Andreopoulos W."/>
            <person name="He G."/>
            <person name="Labutti K."/>
            <person name="Lipzen A."/>
            <person name="Ng V."/>
            <person name="Riley R."/>
            <person name="Sandor L."/>
            <person name="Barry K."/>
            <person name="Martinez A.T."/>
            <person name="Xiao Y."/>
            <person name="Gibbons J.G."/>
            <person name="Terashima K."/>
            <person name="Grigoriev I.V."/>
            <person name="Hibbett D.S."/>
        </authorList>
    </citation>
    <scope>NUCLEOTIDE SEQUENCE</scope>
    <source>
        <strain evidence="1">JLM2183</strain>
    </source>
</reference>
<proteinExistence type="predicted"/>
<keyword evidence="2" id="KW-1185">Reference proteome</keyword>
<comment type="caution">
    <text evidence="1">The sequence shown here is derived from an EMBL/GenBank/DDBJ whole genome shotgun (WGS) entry which is preliminary data.</text>
</comment>
<sequence length="158" mass="17840">MKDRWIIITLQTPSDWTLGEKELVVKANLAMERIIVEEGTETVTPEVLTAMKIANKGAFLLLRSVDELCHMGSTVSLRPNYAEIVVESLPVETPIDSPVEQRRIEAMSGLRPGTIRSIRWIKQIEKRKDGQRHAFADNAHAIFSMDTRDDANELLTGR</sequence>
<dbReference type="OrthoDB" id="2800503at2759"/>
<protein>
    <submittedName>
        <fullName evidence="1">Uncharacterized protein</fullName>
    </submittedName>
</protein>
<dbReference type="AlphaFoldDB" id="A0A9W9AFL3"/>
<dbReference type="Proteomes" id="UP001150266">
    <property type="component" value="Unassembled WGS sequence"/>
</dbReference>
<evidence type="ECO:0000313" key="2">
    <source>
        <dbReference type="Proteomes" id="UP001150266"/>
    </source>
</evidence>
<gene>
    <name evidence="1" type="ORF">J3R30DRAFT_3461217</name>
</gene>
<dbReference type="EMBL" id="JAOTPV010000006">
    <property type="protein sequence ID" value="KAJ4480823.1"/>
    <property type="molecule type" value="Genomic_DNA"/>
</dbReference>
<feature type="non-terminal residue" evidence="1">
    <location>
        <position position="158"/>
    </location>
</feature>
<name>A0A9W9AFL3_9AGAR</name>
<accession>A0A9W9AFL3</accession>